<sequence length="57" mass="6555">MLDALLQDLNRVLKKHSDEVPDFQHGDSDLELIKLAETCWNLYRGRNDGVIVDLFQG</sequence>
<evidence type="ECO:0000313" key="2">
    <source>
        <dbReference type="Proteomes" id="UP000001072"/>
    </source>
</evidence>
<dbReference type="VEuPathDB" id="FungiDB:MELLADRAFT_87985"/>
<accession>F4RQM4</accession>
<proteinExistence type="predicted"/>
<dbReference type="RefSeq" id="XP_007411410.1">
    <property type="nucleotide sequence ID" value="XM_007411348.1"/>
</dbReference>
<reference evidence="2" key="1">
    <citation type="journal article" date="2011" name="Proc. Natl. Acad. Sci. U.S.A.">
        <title>Obligate biotrophy features unraveled by the genomic analysis of rust fungi.</title>
        <authorList>
            <person name="Duplessis S."/>
            <person name="Cuomo C.A."/>
            <person name="Lin Y.-C."/>
            <person name="Aerts A."/>
            <person name="Tisserant E."/>
            <person name="Veneault-Fourrey C."/>
            <person name="Joly D.L."/>
            <person name="Hacquard S."/>
            <person name="Amselem J."/>
            <person name="Cantarel B.L."/>
            <person name="Chiu R."/>
            <person name="Coutinho P.M."/>
            <person name="Feau N."/>
            <person name="Field M."/>
            <person name="Frey P."/>
            <person name="Gelhaye E."/>
            <person name="Goldberg J."/>
            <person name="Grabherr M.G."/>
            <person name="Kodira C.D."/>
            <person name="Kohler A."/>
            <person name="Kuees U."/>
            <person name="Lindquist E.A."/>
            <person name="Lucas S.M."/>
            <person name="Mago R."/>
            <person name="Mauceli E."/>
            <person name="Morin E."/>
            <person name="Murat C."/>
            <person name="Pangilinan J.L."/>
            <person name="Park R."/>
            <person name="Pearson M."/>
            <person name="Quesneville H."/>
            <person name="Rouhier N."/>
            <person name="Sakthikumar S."/>
            <person name="Salamov A.A."/>
            <person name="Schmutz J."/>
            <person name="Selles B."/>
            <person name="Shapiro H."/>
            <person name="Tanguay P."/>
            <person name="Tuskan G.A."/>
            <person name="Henrissat B."/>
            <person name="Van de Peer Y."/>
            <person name="Rouze P."/>
            <person name="Ellis J.G."/>
            <person name="Dodds P.N."/>
            <person name="Schein J.E."/>
            <person name="Zhong S."/>
            <person name="Hamelin R.C."/>
            <person name="Grigoriev I.V."/>
            <person name="Szabo L.J."/>
            <person name="Martin F."/>
        </authorList>
    </citation>
    <scope>NUCLEOTIDE SEQUENCE [LARGE SCALE GENOMIC DNA]</scope>
    <source>
        <strain evidence="2">98AG31 / pathotype 3-4-7</strain>
    </source>
</reference>
<keyword evidence="2" id="KW-1185">Reference proteome</keyword>
<dbReference type="KEGG" id="mlr:MELLADRAFT_87985"/>
<dbReference type="AlphaFoldDB" id="F4RQM4"/>
<evidence type="ECO:0000313" key="1">
    <source>
        <dbReference type="EMBL" id="EGG05488.1"/>
    </source>
</evidence>
<dbReference type="EMBL" id="GL883113">
    <property type="protein sequence ID" value="EGG05488.1"/>
    <property type="molecule type" value="Genomic_DNA"/>
</dbReference>
<dbReference type="InParanoid" id="F4RQM4"/>
<name>F4RQM4_MELLP</name>
<dbReference type="GeneID" id="18934727"/>
<protein>
    <submittedName>
        <fullName evidence="1">Uncharacterized protein</fullName>
    </submittedName>
</protein>
<dbReference type="Proteomes" id="UP000001072">
    <property type="component" value="Unassembled WGS sequence"/>
</dbReference>
<dbReference type="OrthoDB" id="292964at2759"/>
<organism evidence="2">
    <name type="scientific">Melampsora larici-populina (strain 98AG31 / pathotype 3-4-7)</name>
    <name type="common">Poplar leaf rust fungus</name>
    <dbReference type="NCBI Taxonomy" id="747676"/>
    <lineage>
        <taxon>Eukaryota</taxon>
        <taxon>Fungi</taxon>
        <taxon>Dikarya</taxon>
        <taxon>Basidiomycota</taxon>
        <taxon>Pucciniomycotina</taxon>
        <taxon>Pucciniomycetes</taxon>
        <taxon>Pucciniales</taxon>
        <taxon>Melampsoraceae</taxon>
        <taxon>Melampsora</taxon>
    </lineage>
</organism>
<dbReference type="HOGENOM" id="CLU_2996950_0_0_1"/>
<gene>
    <name evidence="1" type="ORF">MELLADRAFT_87985</name>
</gene>
<dbReference type="STRING" id="747676.F4RQM4"/>